<feature type="compositionally biased region" description="Basic residues" evidence="1">
    <location>
        <begin position="361"/>
        <end position="419"/>
    </location>
</feature>
<feature type="compositionally biased region" description="Basic and acidic residues" evidence="1">
    <location>
        <begin position="343"/>
        <end position="360"/>
    </location>
</feature>
<feature type="domain" description="DUF4537" evidence="2">
    <location>
        <begin position="553"/>
        <end position="671"/>
    </location>
</feature>
<proteinExistence type="predicted"/>
<dbReference type="Proteomes" id="UP001186944">
    <property type="component" value="Unassembled WGS sequence"/>
</dbReference>
<sequence length="807" mass="92542">MSVRVIEKPAMLVGCRRVRRGKASEDRKQPKSQEEVVKEISIMAESMLSARDRPSSNYLDRKAMKPKMLIGSDNINHHQAVIRKVLDTLKGQHVIARRDHDGLYYPGVVVRCPDPRHAMVEFAGKEQVLIPTRLVIATSGAVARPHLMMGDCVLVKVINSDVKMECYAPGIVKVTPASETAQAKFYTIVMYNGQEATTLRNHIMKISKSRFEFAIRYIAEIQMQEQERIDENVYVQTPRSTDRQSRKSRHHQRKVQKDRQSEPQEDDVSYLYQGSESRQETASEELFSPRPSGRPAAPTPNTARLPGSPAASDRGSRSRSRSKSPEQSRSRSRSRSSSHSRSRSSEKARKQDDTIVETKPRSRSRSRSRSGSRSRSRSKSRSRSRSKSRSRSRSRSKSRSRSRSKSGSRSRSKSSRSRSRSSSSDRSRSPSPIDIKHRSESMERLKKKSKKLKSLKRQLRDQQYEHEIQQQQLQKQAKKLKKLKKKLKKKKKFEKSFKKVGTHSIIEVESSSDSSEESKNKTENTDTTGSVTAPEVSPGLLRLRKSLPVLREGEEVLARWSDEGWYFRGVVKQDCDDNSYIIEDSTRMCERIWREDIITDYDDANQIIQPKDPVVALHPHYSFSYAPGVVLEVYHNMEMKVRFYDGEENRLPRDEIYKLTTEKFEHDVNYIIQCETRWVGQAVVSRDDRTGTYHLASVKSRVGNGREYLLEWCDGETSVQTSHHIFGVFTKHHPLSVGDHVLAMWDPQQHVYLPGWVAGIVGEKINIKFCDGSIHDVDDVLQCFWLSTDYYENAVLIYKKSLSADSA</sequence>
<comment type="caution">
    <text evidence="3">The sequence shown here is derived from an EMBL/GenBank/DDBJ whole genome shotgun (WGS) entry which is preliminary data.</text>
</comment>
<accession>A0AA88YDN1</accession>
<protein>
    <recommendedName>
        <fullName evidence="2">DUF4537 domain-containing protein</fullName>
    </recommendedName>
</protein>
<feature type="region of interest" description="Disordered" evidence="1">
    <location>
        <begin position="507"/>
        <end position="534"/>
    </location>
</feature>
<gene>
    <name evidence="3" type="ORF">FSP39_010823</name>
</gene>
<dbReference type="Gene3D" id="2.30.30.140">
    <property type="match status" value="2"/>
</dbReference>
<dbReference type="AlphaFoldDB" id="A0AA88YDN1"/>
<evidence type="ECO:0000259" key="2">
    <source>
        <dbReference type="Pfam" id="PF15057"/>
    </source>
</evidence>
<dbReference type="InterPro" id="IPR032770">
    <property type="entry name" value="DUF4537"/>
</dbReference>
<dbReference type="EMBL" id="VSWD01000006">
    <property type="protein sequence ID" value="KAK3099856.1"/>
    <property type="molecule type" value="Genomic_DNA"/>
</dbReference>
<organism evidence="3 4">
    <name type="scientific">Pinctada imbricata</name>
    <name type="common">Atlantic pearl-oyster</name>
    <name type="synonym">Pinctada martensii</name>
    <dbReference type="NCBI Taxonomy" id="66713"/>
    <lineage>
        <taxon>Eukaryota</taxon>
        <taxon>Metazoa</taxon>
        <taxon>Spiralia</taxon>
        <taxon>Lophotrochozoa</taxon>
        <taxon>Mollusca</taxon>
        <taxon>Bivalvia</taxon>
        <taxon>Autobranchia</taxon>
        <taxon>Pteriomorphia</taxon>
        <taxon>Pterioida</taxon>
        <taxon>Pterioidea</taxon>
        <taxon>Pteriidae</taxon>
        <taxon>Pinctada</taxon>
    </lineage>
</organism>
<evidence type="ECO:0000313" key="3">
    <source>
        <dbReference type="EMBL" id="KAK3099856.1"/>
    </source>
</evidence>
<dbReference type="PANTHER" id="PTHR46785">
    <property type="entry name" value="VON WILLEBRAND FACTOR A DOMAIN-CONTAINING PROTEIN 3B"/>
    <property type="match status" value="1"/>
</dbReference>
<dbReference type="CDD" id="cd04508">
    <property type="entry name" value="Tudor_SF"/>
    <property type="match status" value="1"/>
</dbReference>
<feature type="compositionally biased region" description="Basic residues" evidence="1">
    <location>
        <begin position="445"/>
        <end position="457"/>
    </location>
</feature>
<reference evidence="3" key="1">
    <citation type="submission" date="2019-08" db="EMBL/GenBank/DDBJ databases">
        <title>The improved chromosome-level genome for the pearl oyster Pinctada fucata martensii using PacBio sequencing and Hi-C.</title>
        <authorList>
            <person name="Zheng Z."/>
        </authorList>
    </citation>
    <scope>NUCLEOTIDE SEQUENCE</scope>
    <source>
        <strain evidence="3">ZZ-2019</strain>
        <tissue evidence="3">Adductor muscle</tissue>
    </source>
</reference>
<dbReference type="PANTHER" id="PTHR46785:SF1">
    <property type="entry name" value="VON WILLEBRAND FACTOR A DOMAIN-CONTAINING PROTEIN 3B"/>
    <property type="match status" value="1"/>
</dbReference>
<feature type="domain" description="DUF4537" evidence="2">
    <location>
        <begin position="680"/>
        <end position="795"/>
    </location>
</feature>
<keyword evidence="4" id="KW-1185">Reference proteome</keyword>
<feature type="compositionally biased region" description="Basic residues" evidence="1">
    <location>
        <begin position="330"/>
        <end position="342"/>
    </location>
</feature>
<feature type="domain" description="DUF4537" evidence="2">
    <location>
        <begin position="91"/>
        <end position="218"/>
    </location>
</feature>
<feature type="compositionally biased region" description="Basic and acidic residues" evidence="1">
    <location>
        <begin position="423"/>
        <end position="444"/>
    </location>
</feature>
<feature type="region of interest" description="Disordered" evidence="1">
    <location>
        <begin position="232"/>
        <end position="458"/>
    </location>
</feature>
<evidence type="ECO:0000256" key="1">
    <source>
        <dbReference type="SAM" id="MobiDB-lite"/>
    </source>
</evidence>
<evidence type="ECO:0000313" key="4">
    <source>
        <dbReference type="Proteomes" id="UP001186944"/>
    </source>
</evidence>
<name>A0AA88YDN1_PINIB</name>
<dbReference type="Pfam" id="PF15057">
    <property type="entry name" value="DUF4537"/>
    <property type="match status" value="3"/>
</dbReference>